<dbReference type="EMBL" id="JASBWV010000001">
    <property type="protein sequence ID" value="KAJ9127908.1"/>
    <property type="molecule type" value="Genomic_DNA"/>
</dbReference>
<gene>
    <name evidence="1" type="ORF">QFC24_000193</name>
</gene>
<organism evidence="1 2">
    <name type="scientific">Naganishia onofrii</name>
    <dbReference type="NCBI Taxonomy" id="1851511"/>
    <lineage>
        <taxon>Eukaryota</taxon>
        <taxon>Fungi</taxon>
        <taxon>Dikarya</taxon>
        <taxon>Basidiomycota</taxon>
        <taxon>Agaricomycotina</taxon>
        <taxon>Tremellomycetes</taxon>
        <taxon>Filobasidiales</taxon>
        <taxon>Filobasidiaceae</taxon>
        <taxon>Naganishia</taxon>
    </lineage>
</organism>
<keyword evidence="2" id="KW-1185">Reference proteome</keyword>
<comment type="caution">
    <text evidence="1">The sequence shown here is derived from an EMBL/GenBank/DDBJ whole genome shotgun (WGS) entry which is preliminary data.</text>
</comment>
<dbReference type="Proteomes" id="UP001234202">
    <property type="component" value="Unassembled WGS sequence"/>
</dbReference>
<name>A0ACC2XW82_9TREE</name>
<evidence type="ECO:0000313" key="2">
    <source>
        <dbReference type="Proteomes" id="UP001234202"/>
    </source>
</evidence>
<sequence length="451" mass="49198">MFSILGSFNPVACPGEACTRSPCLFSHDIRQKPRPAPGPVPPKQERSAAHLCKTNAPSESSSQRQRQARPHSNTTISNGNSVTARQVAPPPPPPPLRARTPTSIGVSLTPDVPPMSVAAMAMARGLTAQSSRVPNNSSNTGGGGYSRGPIQQDTKTLANGMLKRPNKISKPAPYAKIIHLNPDLPAATATQQELDTAEATNKNSYTQAIHSVLIELRQRPIPETLDSPYVGTIKESREKVRLEEERKDSEVTVERVKGYVIPFDQLPVWGFMTVVPADEIGGGGSEPDAVGQTKTCDRCHETFTVSPTPDYFAFQKQAGRGECVYHWGKLHPARQQGTKVWLWTCCGEGRDSEGCVDGLHVFRDGYAFGHVLQEGEVAEEVLLHRREAFKSTQQVTAELLQGGGGQEKKRKAKDEVYDIVALDCEMISESFARLFWWLPSGDGYLTTTTAV</sequence>
<proteinExistence type="predicted"/>
<reference evidence="1" key="1">
    <citation type="submission" date="2023-04" db="EMBL/GenBank/DDBJ databases">
        <title>Draft Genome sequencing of Naganishia species isolated from polar environments using Oxford Nanopore Technology.</title>
        <authorList>
            <person name="Leo P."/>
            <person name="Venkateswaran K."/>
        </authorList>
    </citation>
    <scope>NUCLEOTIDE SEQUENCE</scope>
    <source>
        <strain evidence="1">DBVPG 5303</strain>
    </source>
</reference>
<accession>A0ACC2XW82</accession>
<protein>
    <submittedName>
        <fullName evidence="1">Uncharacterized protein</fullName>
    </submittedName>
</protein>
<evidence type="ECO:0000313" key="1">
    <source>
        <dbReference type="EMBL" id="KAJ9127908.1"/>
    </source>
</evidence>